<comment type="caution">
    <text evidence="5">The sequence shown here is derived from an EMBL/GenBank/DDBJ whole genome shotgun (WGS) entry which is preliminary data.</text>
</comment>
<dbReference type="GO" id="GO:0016787">
    <property type="term" value="F:hydrolase activity"/>
    <property type="evidence" value="ECO:0007669"/>
    <property type="project" value="UniProtKB-KW"/>
</dbReference>
<dbReference type="InterPro" id="IPR009835">
    <property type="entry name" value="SrtB"/>
</dbReference>
<dbReference type="InterPro" id="IPR005754">
    <property type="entry name" value="Sortase"/>
</dbReference>
<keyword evidence="4" id="KW-0472">Membrane</keyword>
<dbReference type="AlphaFoldDB" id="A0A7W9W1X2"/>
<dbReference type="GeneID" id="85014173"/>
<dbReference type="Pfam" id="PF04203">
    <property type="entry name" value="Sortase"/>
    <property type="match status" value="1"/>
</dbReference>
<evidence type="ECO:0000256" key="3">
    <source>
        <dbReference type="SAM" id="MobiDB-lite"/>
    </source>
</evidence>
<keyword evidence="4" id="KW-1133">Transmembrane helix</keyword>
<dbReference type="EC" id="3.4.22.70" evidence="5"/>
<dbReference type="Proteomes" id="UP000522163">
    <property type="component" value="Unassembled WGS sequence"/>
</dbReference>
<dbReference type="InterPro" id="IPR023365">
    <property type="entry name" value="Sortase_dom-sf"/>
</dbReference>
<evidence type="ECO:0000313" key="6">
    <source>
        <dbReference type="Proteomes" id="UP000522163"/>
    </source>
</evidence>
<dbReference type="EMBL" id="JACHHH010000002">
    <property type="protein sequence ID" value="MBB6040652.1"/>
    <property type="molecule type" value="Genomic_DNA"/>
</dbReference>
<feature type="transmembrane region" description="Helical" evidence="4">
    <location>
        <begin position="69"/>
        <end position="90"/>
    </location>
</feature>
<feature type="region of interest" description="Disordered" evidence="3">
    <location>
        <begin position="1"/>
        <end position="62"/>
    </location>
</feature>
<feature type="compositionally biased region" description="Basic and acidic residues" evidence="3">
    <location>
        <begin position="44"/>
        <end position="59"/>
    </location>
</feature>
<protein>
    <submittedName>
        <fullName evidence="5">Sortase B</fullName>
        <ecNumber evidence="5">3.4.22.70</ecNumber>
    </submittedName>
</protein>
<feature type="active site" description="Acyl-thioester intermediate" evidence="2">
    <location>
        <position position="317"/>
    </location>
</feature>
<feature type="compositionally biased region" description="Basic and acidic residues" evidence="3">
    <location>
        <begin position="1"/>
        <end position="26"/>
    </location>
</feature>
<evidence type="ECO:0000256" key="1">
    <source>
        <dbReference type="ARBA" id="ARBA00022801"/>
    </source>
</evidence>
<gene>
    <name evidence="5" type="ORF">HNQ46_000615</name>
</gene>
<proteinExistence type="predicted"/>
<name>A0A7W9W1X2_9FIRM</name>
<keyword evidence="1 5" id="KW-0378">Hydrolase</keyword>
<feature type="active site" description="Proton donor/acceptor" evidence="2">
    <location>
        <position position="220"/>
    </location>
</feature>
<dbReference type="CDD" id="cd05826">
    <property type="entry name" value="Sortase_B"/>
    <property type="match status" value="1"/>
</dbReference>
<feature type="region of interest" description="Disordered" evidence="3">
    <location>
        <begin position="115"/>
        <end position="135"/>
    </location>
</feature>
<evidence type="ECO:0000313" key="5">
    <source>
        <dbReference type="EMBL" id="MBB6040652.1"/>
    </source>
</evidence>
<dbReference type="SUPFAM" id="SSF63817">
    <property type="entry name" value="Sortase"/>
    <property type="match status" value="1"/>
</dbReference>
<accession>A0A7W9W1X2</accession>
<dbReference type="RefSeq" id="WP_183682825.1">
    <property type="nucleotide sequence ID" value="NZ_JACHHH010000002.1"/>
</dbReference>
<organism evidence="5 6">
    <name type="scientific">Oribacterium sinus</name>
    <dbReference type="NCBI Taxonomy" id="237576"/>
    <lineage>
        <taxon>Bacteria</taxon>
        <taxon>Bacillati</taxon>
        <taxon>Bacillota</taxon>
        <taxon>Clostridia</taxon>
        <taxon>Lachnospirales</taxon>
        <taxon>Lachnospiraceae</taxon>
        <taxon>Oribacterium</taxon>
    </lineage>
</organism>
<evidence type="ECO:0000256" key="2">
    <source>
        <dbReference type="PIRSR" id="PIRSR605754-1"/>
    </source>
</evidence>
<keyword evidence="4" id="KW-0812">Transmembrane</keyword>
<sequence length="340" mass="38754">MEDKNLDQKLSENHSEETKVLDRNLEVDVIAESGASEVDTAQENPKDIGENEEKAADKPKSKRKKKQSFIHYLIPTVLFISMIVFGGLFLRDFLEYRAAEDEYASLQDHIVISEEPKKEAPKKEKAGEEEFDDEPEEEPVDLLHPHFQIDYGALSGVNADFTAVLHVPALSITYPVVKSKDNEEYLHRTFEGKANFAGSIFLDANAKGSYDHKNTFIFGHNMKNGTMFGKLKYFLRDDQLANSNPYVFLCRPEGITRYRIFSYYLTTVESPIYNDFEGDKGYDQYLSLIQRLSSYRNYPKDSIDFSQRPDIITLSTCSGPSGGNQRFIVQAALEEVYQNG</sequence>
<feature type="compositionally biased region" description="Basic and acidic residues" evidence="3">
    <location>
        <begin position="115"/>
        <end position="128"/>
    </location>
</feature>
<reference evidence="5 6" key="1">
    <citation type="submission" date="2020-08" db="EMBL/GenBank/DDBJ databases">
        <title>Genomic Encyclopedia of Type Strains, Phase IV (KMG-IV): sequencing the most valuable type-strain genomes for metagenomic binning, comparative biology and taxonomic classification.</title>
        <authorList>
            <person name="Goeker M."/>
        </authorList>
    </citation>
    <scope>NUCLEOTIDE SEQUENCE [LARGE SCALE GENOMIC DNA]</scope>
    <source>
        <strain evidence="5 6">DSM 17245</strain>
    </source>
</reference>
<dbReference type="Gene3D" id="2.40.260.10">
    <property type="entry name" value="Sortase"/>
    <property type="match status" value="1"/>
</dbReference>
<evidence type="ECO:0000256" key="4">
    <source>
        <dbReference type="SAM" id="Phobius"/>
    </source>
</evidence>